<keyword evidence="2" id="KW-1185">Reference proteome</keyword>
<dbReference type="EMBL" id="JANBUK010002040">
    <property type="protein sequence ID" value="KAJ2775817.1"/>
    <property type="molecule type" value="Genomic_DNA"/>
</dbReference>
<dbReference type="Proteomes" id="UP001140066">
    <property type="component" value="Unassembled WGS sequence"/>
</dbReference>
<reference evidence="1" key="1">
    <citation type="submission" date="2022-07" db="EMBL/GenBank/DDBJ databases">
        <title>Phylogenomic reconstructions and comparative analyses of Kickxellomycotina fungi.</title>
        <authorList>
            <person name="Reynolds N.K."/>
            <person name="Stajich J.E."/>
            <person name="Barry K."/>
            <person name="Grigoriev I.V."/>
            <person name="Crous P."/>
            <person name="Smith M.E."/>
        </authorList>
    </citation>
    <scope>NUCLEOTIDE SEQUENCE</scope>
    <source>
        <strain evidence="1">BCRC 34191</strain>
    </source>
</reference>
<feature type="non-terminal residue" evidence="1">
    <location>
        <position position="545"/>
    </location>
</feature>
<proteinExistence type="predicted"/>
<protein>
    <submittedName>
        <fullName evidence="1">Uncharacterized protein</fullName>
    </submittedName>
</protein>
<gene>
    <name evidence="1" type="ORF">GGI18_004443</name>
</gene>
<name>A0ACC1K8M6_9FUNG</name>
<evidence type="ECO:0000313" key="1">
    <source>
        <dbReference type="EMBL" id="KAJ2775817.1"/>
    </source>
</evidence>
<organism evidence="1 2">
    <name type="scientific">Coemansia linderi</name>
    <dbReference type="NCBI Taxonomy" id="2663919"/>
    <lineage>
        <taxon>Eukaryota</taxon>
        <taxon>Fungi</taxon>
        <taxon>Fungi incertae sedis</taxon>
        <taxon>Zoopagomycota</taxon>
        <taxon>Kickxellomycotina</taxon>
        <taxon>Kickxellomycetes</taxon>
        <taxon>Kickxellales</taxon>
        <taxon>Kickxellaceae</taxon>
        <taxon>Coemansia</taxon>
    </lineage>
</organism>
<accession>A0ACC1K8M6</accession>
<evidence type="ECO:0000313" key="2">
    <source>
        <dbReference type="Proteomes" id="UP001140066"/>
    </source>
</evidence>
<comment type="caution">
    <text evidence="1">The sequence shown here is derived from an EMBL/GenBank/DDBJ whole genome shotgun (WGS) entry which is preliminary data.</text>
</comment>
<sequence>MEFWKRKKGGAPPTPVPPSGNISPSTISGPIHNLEPAPRSPVASQDSMGASFGDAEFRERYKTYRQQRRQSHTSRSSQLTTGSNEGETAPPPMPSSGPLVMSRHWSHDEGSAQRAPSVISTASSAGSISGPGADGGPPRGSLRSTRSAATGRPLTGGGESVRSASRVTSVPSSVVVGGAFPSATGMSIPRMPELELSEEEVNLMLGRLMDEMDLKDAQRVQMHQMSTANKLRLLKQHKQFEAFPTDNRGNAPEYFYQSLIGTDIRTLPKQTLVHLRVCVSTQPVNWVKQFVEIQGLEALSDSLGILNHAGVRKGDDITKEMEIIKCIKSVVNIQWGAQDVLRYPTCVHNLCFSIDAPSLLTRRLISEILTYICYLNVPAGHKEVLKGLDKLQKFREMQKRFEPWMRALESAVDGRGRMGSKVGVSEELRQMGGTADRDLTDYVLSSMIFMNAVVGVPDDIEMRNHFRNQLHAAGLTRILKKLRSGFDSPLIALQINKYDKDAEQDLADAMELYNQQIMQDMTDPEEVFQAILTQIDDDERSQEHF</sequence>